<dbReference type="RefSeq" id="WP_146371323.1">
    <property type="nucleotide sequence ID" value="NZ_SJPP01000001.1"/>
</dbReference>
<evidence type="ECO:0000256" key="9">
    <source>
        <dbReference type="ARBA" id="ARBA00022842"/>
    </source>
</evidence>
<keyword evidence="4" id="KW-0963">Cytoplasm</keyword>
<evidence type="ECO:0000313" key="12">
    <source>
        <dbReference type="Proteomes" id="UP000320735"/>
    </source>
</evidence>
<evidence type="ECO:0000256" key="1">
    <source>
        <dbReference type="ARBA" id="ARBA00004496"/>
    </source>
</evidence>
<dbReference type="GO" id="GO:0005524">
    <property type="term" value="F:ATP binding"/>
    <property type="evidence" value="ECO:0007669"/>
    <property type="project" value="UniProtKB-KW"/>
</dbReference>
<dbReference type="InterPro" id="IPR027417">
    <property type="entry name" value="P-loop_NTPase"/>
</dbReference>
<dbReference type="InterPro" id="IPR003442">
    <property type="entry name" value="T6A_TsaE"/>
</dbReference>
<evidence type="ECO:0000256" key="10">
    <source>
        <dbReference type="ARBA" id="ARBA00032441"/>
    </source>
</evidence>
<evidence type="ECO:0000256" key="4">
    <source>
        <dbReference type="ARBA" id="ARBA00022490"/>
    </source>
</evidence>
<comment type="caution">
    <text evidence="11">The sequence shown here is derived from an EMBL/GenBank/DDBJ whole genome shotgun (WGS) entry which is preliminary data.</text>
</comment>
<comment type="similarity">
    <text evidence="2">Belongs to the TsaE family.</text>
</comment>
<dbReference type="GO" id="GO:0002949">
    <property type="term" value="P:tRNA threonylcarbamoyladenosine modification"/>
    <property type="evidence" value="ECO:0007669"/>
    <property type="project" value="InterPro"/>
</dbReference>
<gene>
    <name evidence="11" type="primary">tsaE</name>
    <name evidence="11" type="ORF">CA54_29320</name>
</gene>
<evidence type="ECO:0000256" key="6">
    <source>
        <dbReference type="ARBA" id="ARBA00022723"/>
    </source>
</evidence>
<dbReference type="OrthoDB" id="9815896at2"/>
<evidence type="ECO:0000256" key="3">
    <source>
        <dbReference type="ARBA" id="ARBA00019010"/>
    </source>
</evidence>
<name>A0A5C6BPF6_9PLAN</name>
<protein>
    <recommendedName>
        <fullName evidence="3">tRNA threonylcarbamoyladenosine biosynthesis protein TsaE</fullName>
    </recommendedName>
    <alternativeName>
        <fullName evidence="10">t(6)A37 threonylcarbamoyladenosine biosynthesis protein TsaE</fullName>
    </alternativeName>
</protein>
<organism evidence="11 12">
    <name type="scientific">Symmachiella macrocystis</name>
    <dbReference type="NCBI Taxonomy" id="2527985"/>
    <lineage>
        <taxon>Bacteria</taxon>
        <taxon>Pseudomonadati</taxon>
        <taxon>Planctomycetota</taxon>
        <taxon>Planctomycetia</taxon>
        <taxon>Planctomycetales</taxon>
        <taxon>Planctomycetaceae</taxon>
        <taxon>Symmachiella</taxon>
    </lineage>
</organism>
<keyword evidence="12" id="KW-1185">Reference proteome</keyword>
<dbReference type="Gene3D" id="3.40.50.300">
    <property type="entry name" value="P-loop containing nucleotide triphosphate hydrolases"/>
    <property type="match status" value="1"/>
</dbReference>
<keyword evidence="6" id="KW-0479">Metal-binding</keyword>
<dbReference type="NCBIfam" id="TIGR00150">
    <property type="entry name" value="T6A_YjeE"/>
    <property type="match status" value="1"/>
</dbReference>
<evidence type="ECO:0000256" key="5">
    <source>
        <dbReference type="ARBA" id="ARBA00022694"/>
    </source>
</evidence>
<evidence type="ECO:0000256" key="7">
    <source>
        <dbReference type="ARBA" id="ARBA00022741"/>
    </source>
</evidence>
<keyword evidence="7" id="KW-0547">Nucleotide-binding</keyword>
<dbReference type="GO" id="GO:0046872">
    <property type="term" value="F:metal ion binding"/>
    <property type="evidence" value="ECO:0007669"/>
    <property type="project" value="UniProtKB-KW"/>
</dbReference>
<dbReference type="PANTHER" id="PTHR33540:SF2">
    <property type="entry name" value="TRNA THREONYLCARBAMOYLADENOSINE BIOSYNTHESIS PROTEIN TSAE"/>
    <property type="match status" value="1"/>
</dbReference>
<evidence type="ECO:0000313" key="11">
    <source>
        <dbReference type="EMBL" id="TWU14090.1"/>
    </source>
</evidence>
<sequence>MPGSESSLPTTWTYTSHSEVETAALGAAVGHAAQAGAVIGLVGNLGAGKTRLTRAVATALEVDEKLVTSPTFVLIQEYAGRLPVYHFDTYRLGSVDEFLDLGVEEYFEAGGVCLIEWADRVAGVLPDDVLRIEIDITGESTRVFKFAAQGPIAQSMLIDVARNVADAHKEG</sequence>
<dbReference type="AlphaFoldDB" id="A0A5C6BPF6"/>
<dbReference type="Pfam" id="PF02367">
    <property type="entry name" value="TsaE"/>
    <property type="match status" value="1"/>
</dbReference>
<dbReference type="PANTHER" id="PTHR33540">
    <property type="entry name" value="TRNA THREONYLCARBAMOYLADENOSINE BIOSYNTHESIS PROTEIN TSAE"/>
    <property type="match status" value="1"/>
</dbReference>
<proteinExistence type="inferred from homology"/>
<reference evidence="11 12" key="1">
    <citation type="submission" date="2019-02" db="EMBL/GenBank/DDBJ databases">
        <title>Deep-cultivation of Planctomycetes and their phenomic and genomic characterization uncovers novel biology.</title>
        <authorList>
            <person name="Wiegand S."/>
            <person name="Jogler M."/>
            <person name="Boedeker C."/>
            <person name="Pinto D."/>
            <person name="Vollmers J."/>
            <person name="Rivas-Marin E."/>
            <person name="Kohn T."/>
            <person name="Peeters S.H."/>
            <person name="Heuer A."/>
            <person name="Rast P."/>
            <person name="Oberbeckmann S."/>
            <person name="Bunk B."/>
            <person name="Jeske O."/>
            <person name="Meyerdierks A."/>
            <person name="Storesund J.E."/>
            <person name="Kallscheuer N."/>
            <person name="Luecker S."/>
            <person name="Lage O.M."/>
            <person name="Pohl T."/>
            <person name="Merkel B.J."/>
            <person name="Hornburger P."/>
            <person name="Mueller R.-W."/>
            <person name="Bruemmer F."/>
            <person name="Labrenz M."/>
            <person name="Spormann A.M."/>
            <person name="Op Den Camp H."/>
            <person name="Overmann J."/>
            <person name="Amann R."/>
            <person name="Jetten M.S.M."/>
            <person name="Mascher T."/>
            <person name="Medema M.H."/>
            <person name="Devos D.P."/>
            <person name="Kaster A.-K."/>
            <person name="Ovreas L."/>
            <person name="Rohde M."/>
            <person name="Galperin M.Y."/>
            <person name="Jogler C."/>
        </authorList>
    </citation>
    <scope>NUCLEOTIDE SEQUENCE [LARGE SCALE GENOMIC DNA]</scope>
    <source>
        <strain evidence="11 12">CA54</strain>
    </source>
</reference>
<dbReference type="GO" id="GO:0005737">
    <property type="term" value="C:cytoplasm"/>
    <property type="evidence" value="ECO:0007669"/>
    <property type="project" value="UniProtKB-SubCell"/>
</dbReference>
<dbReference type="SUPFAM" id="SSF52540">
    <property type="entry name" value="P-loop containing nucleoside triphosphate hydrolases"/>
    <property type="match status" value="1"/>
</dbReference>
<dbReference type="EMBL" id="SJPP01000001">
    <property type="protein sequence ID" value="TWU14090.1"/>
    <property type="molecule type" value="Genomic_DNA"/>
</dbReference>
<accession>A0A5C6BPF6</accession>
<evidence type="ECO:0000256" key="8">
    <source>
        <dbReference type="ARBA" id="ARBA00022840"/>
    </source>
</evidence>
<comment type="subcellular location">
    <subcellularLocation>
        <location evidence="1">Cytoplasm</location>
    </subcellularLocation>
</comment>
<keyword evidence="8" id="KW-0067">ATP-binding</keyword>
<evidence type="ECO:0000256" key="2">
    <source>
        <dbReference type="ARBA" id="ARBA00007599"/>
    </source>
</evidence>
<keyword evidence="5" id="KW-0819">tRNA processing</keyword>
<keyword evidence="9" id="KW-0460">Magnesium</keyword>
<dbReference type="Proteomes" id="UP000320735">
    <property type="component" value="Unassembled WGS sequence"/>
</dbReference>